<dbReference type="AlphaFoldDB" id="A0A0M2PX07"/>
<dbReference type="Proteomes" id="UP000034681">
    <property type="component" value="Unassembled WGS sequence"/>
</dbReference>
<gene>
    <name evidence="2" type="ORF">PROH_05340</name>
</gene>
<organism evidence="2 3">
    <name type="scientific">Prochlorothrix hollandica PCC 9006 = CALU 1027</name>
    <dbReference type="NCBI Taxonomy" id="317619"/>
    <lineage>
        <taxon>Bacteria</taxon>
        <taxon>Bacillati</taxon>
        <taxon>Cyanobacteriota</taxon>
        <taxon>Cyanophyceae</taxon>
        <taxon>Prochlorotrichales</taxon>
        <taxon>Prochlorotrichaceae</taxon>
        <taxon>Prochlorothrix</taxon>
    </lineage>
</organism>
<proteinExistence type="predicted"/>
<name>A0A0M2PX07_PROHO</name>
<comment type="caution">
    <text evidence="2">The sequence shown here is derived from an EMBL/GenBank/DDBJ whole genome shotgun (WGS) entry which is preliminary data.</text>
</comment>
<protein>
    <submittedName>
        <fullName evidence="2">Uncharacterized protein</fullName>
    </submittedName>
</protein>
<dbReference type="EMBL" id="AJTX02000003">
    <property type="protein sequence ID" value="KKJ00710.1"/>
    <property type="molecule type" value="Genomic_DNA"/>
</dbReference>
<sequence>MPTLLATHDRGNHGGIAPTKIGEPTPGDPQPVQPRGDCPYQNRGTHPRRPATGATTGGLPLPKSGNPTQ</sequence>
<feature type="region of interest" description="Disordered" evidence="1">
    <location>
        <begin position="1"/>
        <end position="69"/>
    </location>
</feature>
<accession>A0A0M2PX07</accession>
<evidence type="ECO:0000256" key="1">
    <source>
        <dbReference type="SAM" id="MobiDB-lite"/>
    </source>
</evidence>
<evidence type="ECO:0000313" key="2">
    <source>
        <dbReference type="EMBL" id="KKJ00710.1"/>
    </source>
</evidence>
<evidence type="ECO:0000313" key="3">
    <source>
        <dbReference type="Proteomes" id="UP000034681"/>
    </source>
</evidence>
<keyword evidence="3" id="KW-1185">Reference proteome</keyword>
<reference evidence="2" key="1">
    <citation type="submission" date="2012-04" db="EMBL/GenBank/DDBJ databases">
        <authorList>
            <person name="Borisov I.G."/>
            <person name="Ivanikova N.V."/>
            <person name="Pinevich A.V."/>
        </authorList>
    </citation>
    <scope>NUCLEOTIDE SEQUENCE</scope>
    <source>
        <strain evidence="2">CALU 1027</strain>
    </source>
</reference>